<feature type="domain" description="Atypical Rib" evidence="4">
    <location>
        <begin position="2511"/>
        <end position="2577"/>
    </location>
</feature>
<dbReference type="RefSeq" id="WP_225304623.1">
    <property type="nucleotide sequence ID" value="NZ_JAIWIY010000001.1"/>
</dbReference>
<evidence type="ECO:0000259" key="5">
    <source>
        <dbReference type="Pfam" id="PF18998"/>
    </source>
</evidence>
<feature type="compositionally biased region" description="Acidic residues" evidence="2">
    <location>
        <begin position="27"/>
        <end position="36"/>
    </location>
</feature>
<organism evidence="6 7">
    <name type="scientific">Anaerococcus degeneri</name>
    <dbReference type="NCBI Taxonomy" id="361500"/>
    <lineage>
        <taxon>Bacteria</taxon>
        <taxon>Bacillati</taxon>
        <taxon>Bacillota</taxon>
        <taxon>Tissierellia</taxon>
        <taxon>Tissierellales</taxon>
        <taxon>Peptoniphilaceae</taxon>
        <taxon>Anaerococcus</taxon>
    </lineage>
</organism>
<feature type="region of interest" description="Disordered" evidence="2">
    <location>
        <begin position="2420"/>
        <end position="2533"/>
    </location>
</feature>
<feature type="signal peptide" evidence="3">
    <location>
        <begin position="1"/>
        <end position="24"/>
    </location>
</feature>
<evidence type="ECO:0000259" key="4">
    <source>
        <dbReference type="Pfam" id="PF18938"/>
    </source>
</evidence>
<feature type="compositionally biased region" description="Basic and acidic residues" evidence="2">
    <location>
        <begin position="66"/>
        <end position="87"/>
    </location>
</feature>
<dbReference type="Pfam" id="PF18998">
    <property type="entry name" value="Flg_new_2"/>
    <property type="match status" value="6"/>
</dbReference>
<name>A0ABS7YW20_9FIRM</name>
<evidence type="ECO:0008006" key="8">
    <source>
        <dbReference type="Google" id="ProtNLM"/>
    </source>
</evidence>
<feature type="domain" description="Bacterial repeat" evidence="5">
    <location>
        <begin position="1761"/>
        <end position="1826"/>
    </location>
</feature>
<feature type="region of interest" description="Disordered" evidence="2">
    <location>
        <begin position="350"/>
        <end position="378"/>
    </location>
</feature>
<dbReference type="EMBL" id="JAIWIY010000001">
    <property type="protein sequence ID" value="MCA2095934.1"/>
    <property type="molecule type" value="Genomic_DNA"/>
</dbReference>
<evidence type="ECO:0000256" key="1">
    <source>
        <dbReference type="ARBA" id="ARBA00022729"/>
    </source>
</evidence>
<reference evidence="7" key="1">
    <citation type="submission" date="2023-07" db="EMBL/GenBank/DDBJ databases">
        <title>FDA dAtabase for Regulatory Grade micrObial Sequences (FDA-ARGOS): Supporting development and validation of Infectious Disease Dx tests.</title>
        <authorList>
            <person name="Sproer C."/>
            <person name="Gronow S."/>
            <person name="Severitt S."/>
            <person name="Schroder I."/>
            <person name="Tallon L."/>
            <person name="Sadzewicz L."/>
            <person name="Zhao X."/>
            <person name="Boylan J."/>
            <person name="Ott S."/>
            <person name="Bowen H."/>
            <person name="Vavikolanu K."/>
            <person name="Hazen T."/>
            <person name="Aluvathingal J."/>
            <person name="Nadendla S."/>
            <person name="Lowell S."/>
            <person name="Myers T."/>
            <person name="Yan Y."/>
        </authorList>
    </citation>
    <scope>NUCLEOTIDE SEQUENCE [LARGE SCALE GENOMIC DNA]</scope>
    <source>
        <strain evidence="7">FDAARGOS_1538</strain>
    </source>
</reference>
<sequence>MKNKKLLVAILSISFVLSSQTAKADEDGSSEIELSEATEKNEENSVSNNNITSLKKDEENSGSEINETRIEIENSNTDTKEIHPEKADEQEEKTQIVTKTLRVKVGDSVDPSLAIENLPEGARAVYEGEKIDTSTEGTQCVELTIKYDDASKEDEKVRVEIVVEADEDPTKGNAEEDNNNAHRDEKEDKSPENNEKIQNVGIEIADLKVSERVRSGATIKQTIDLELTLKGLDDGNFDVDLLPKTIDIDVQFTSTGSDNIIYKKTITINRREIVGNKVRAKAIVDIPVSLGSGKWNAIITNAPNTVVEGETGTTKSNPVDKSLSLPKGYSQIINPEIKVKVQDPYGREALRDDDGKLKGKLSIDGADKHQGDSNTGVDLPFEIDSSKYSANLRDNPEIDELDLSYPGTSPTLTVEGEENGQVQLGNTKKSTYKIKKSYDKKTGGTITLTTTPDVLNPKAGDQTPEGYVRVTFKAGTGVEGFDEIIKDIKKGAKIPKGAFPTLPKAKIGYKNPTWSISAGEEINAGTIIYANAIKIDDIIPGSQDKPAGYVEVTFEAGAHGTLSGTTTYWVNPKAGKTLKDVTKPGVTPEDGYKNTGWDKADTEAIGASGLTVTAKYKKKVLTSDPSDTDYVKVDFSAGKHGTIANGATKTYWVLKNEEVSLTAPSVTPNTGWAQKTGNDAWDKPLTASYTTDTTITAQYQYNGTDVVPQNPGEGKPAVPDNFVKVEFKAGAHGTLTGTTTYWVNPKAGKTLKDVTKPGVTPEDGYKNTGWDKADTEAIGASGLTVTAKYKKKVLTSDPSDTDYVKVDFSAGKHGTIADGATKTYWVLKNEEVTLSAPSVTPNTGWAQKTGNDAWDKPLTASYTTDTTITAQYQYNGTDVVPQNPGEGKPAVPDNFVKVEFKAGAHGTLTGTTTYWVNPDAGKTLANVTKPEATAKEGYKFIGWDKADTEAIGASGLTVTAKYKKKVLTSDPSDTDYVKVDFSAGKHGTIADGTTKTYWVLKNEEVTLSAPSVTPNTGWAQKTGNDAWDKPLTASYTTDTTITAQYQYNGTDVVPQNPGEGKPAVPDNFVKVEFKAGAHGTLTGTTTYWVNPKAGKTLKDVTKPGVTPEDGYKNTGWDKADTEAIGAGGLTVTAKYKKKVLTSDPSDTDYVKVDFSAGAHGTIADGATKTYWVLKNEQVTLSAPSVTPNTGWAQKTGNDAWDKPLTASYTTDTTITAQYQYNGTDVVPQNPGEEKPSVPDNFVKVEFAAGENGTLTGTTTYWVNPNANKTLSNVTKPSVTAKEGYKFIGWDKADTEAIGASGLTVTAKYKKKVLTSDPGDTDYVKVEFSAGAHGTIADGATKTYWVLKNEEVSLTAPSVTPNTGWAQKTGNDAWDKPLTASYTTDTTITAQYQYNGTDVVPQKPGEGKPAVPDNFVLVEFKPGTNGTIAGTETTKYWVNPTKEVTLTAPSVTAADGYKHTGWDKPLTGTFANATDITAKYKAKVVTSDPSDIDYVKVEFSAGAHGTIANGTTKTYWVLKNEEVTLAAPSVTPNTGWAQKTGAEAWDKQLTGSYTTDTTITAQYQYNGTDVVPQNPGEEKPSVPDNFVKVEFKAGAHGTLTGTTTYWVNPDAGKTLSNVTKPSVTAKEGYKFIGWDKADTEAIGAGGLTVTAKYKKKVLTSDPGDTDYVKVDFSAGKHGTIADGATKTYWVLKNEEVTLSAPSVTPNTGWAQKTGNDAWDKQLTGSYTTDTTITAQYQYNGTDVVPQKPGEGKPAVPDNFVLVEFKPGTNGTIAGTETTKYWVNPTKEVTLTAPSVTAADGYKHTGWDKPLTGTFANATDITAKYKAKVVTSDPSDIDYVKVEFSAGAHGTIANGTTKTYWVLKNEEVTLSAPSVTPNTGWAQKTGAEAWDKPLTGSYTTDTTITAQYQYNGTDVVPQNPGEGKPSVPDNFVLVEFKPGTNGTIAGTETTKYWVNPTKEVTLTAPSVTAADGYKHTGWDKPLTGTFANATDITAKYKAKVVTSDPSDTDYVKVDFSAGKHGTIANGTTKTYWVLKNEEVSLTAPSVTPNTGWAQKTGNDAWDKPLTGSYTTDTTITAQYQYNGTDVVPQNPGEGKPSVPDNFVLVEFKPGTNGTIAGTETTKYWVNPTKEVTLTAPSVTAADGYKHTGWDKPLTGTFANATDITAKYKAKVVTSDPGDEDYVKVDFSAGAHGTIADGATKTYWVLKNEEVSLTAPSVTPNTGWAQKTGNDAWDKQLTGSYTTDTTITAQYQYNGTDVVPQKPGEGKPAVPDNFVLVEFKPGTNGTIAGTETTKYWVNPTKEVTLTAPSVTAADGYKHTGWDKPLTGTFANATDITAKYKAKVVTSDPSDIDYVKVDFSAGKHGTIADGTTKTYWVLKNEEVSLTAPSVTPNTGWAQKTGNDAWDKPLTASYTTDTTITAQYQYNGTGGTGGTGTTDPTNPTDPTDENGTGSDSGKTDDKKPGEDDKNPGEDDKKPGEDDKKPGDDDKKPGEDDKKPGDDDTKPGKSDGKNDRKPNLPEDKVKVKDEDNLTDKEKNKILDEVKKVNPDAKKVEMDDKGNVVLTYDDGFETSIPYKSLVAKVEPGAVVIPSRDKSHAQDPFKGNKQNAQEPMRNRRNQLGAKNVKTGVSSASGLLGLLGAAISGLFVTKKKEDEDK</sequence>
<evidence type="ECO:0000313" key="6">
    <source>
        <dbReference type="EMBL" id="MCA2095934.1"/>
    </source>
</evidence>
<feature type="domain" description="Bacterial repeat" evidence="5">
    <location>
        <begin position="1932"/>
        <end position="1997"/>
    </location>
</feature>
<keyword evidence="1 3" id="KW-0732">Signal</keyword>
<feature type="compositionally biased region" description="Basic and acidic residues" evidence="2">
    <location>
        <begin position="2452"/>
        <end position="2533"/>
    </location>
</feature>
<accession>A0ABS7YW20</accession>
<dbReference type="Gene3D" id="3.10.20.890">
    <property type="match status" value="1"/>
</dbReference>
<feature type="region of interest" description="Disordered" evidence="2">
    <location>
        <begin position="163"/>
        <end position="197"/>
    </location>
</feature>
<feature type="domain" description="Bacterial repeat" evidence="5">
    <location>
        <begin position="1417"/>
        <end position="1482"/>
    </location>
</feature>
<dbReference type="InterPro" id="IPR044060">
    <property type="entry name" value="Bacterial_rp_domain"/>
</dbReference>
<keyword evidence="7" id="KW-1185">Reference proteome</keyword>
<feature type="region of interest" description="Disordered" evidence="2">
    <location>
        <begin position="20"/>
        <end position="94"/>
    </location>
</feature>
<evidence type="ECO:0000256" key="2">
    <source>
        <dbReference type="SAM" id="MobiDB-lite"/>
    </source>
</evidence>
<feature type="compositionally biased region" description="Basic and acidic residues" evidence="2">
    <location>
        <begin position="168"/>
        <end position="195"/>
    </location>
</feature>
<feature type="compositionally biased region" description="Low complexity" evidence="2">
    <location>
        <begin position="2432"/>
        <end position="2447"/>
    </location>
</feature>
<feature type="domain" description="Bacterial repeat" evidence="5">
    <location>
        <begin position="897"/>
        <end position="963"/>
    </location>
</feature>
<evidence type="ECO:0000256" key="3">
    <source>
        <dbReference type="SAM" id="SignalP"/>
    </source>
</evidence>
<proteinExistence type="predicted"/>
<dbReference type="Pfam" id="PF18938">
    <property type="entry name" value="aRib"/>
    <property type="match status" value="1"/>
</dbReference>
<feature type="chain" id="PRO_5045173122" description="Repeat protein" evidence="3">
    <location>
        <begin position="25"/>
        <end position="2652"/>
    </location>
</feature>
<protein>
    <recommendedName>
        <fullName evidence="8">Repeat protein</fullName>
    </recommendedName>
</protein>
<gene>
    <name evidence="6" type="ORF">LDJ82_03285</name>
</gene>
<feature type="region of interest" description="Disordered" evidence="2">
    <location>
        <begin position="2586"/>
        <end position="2617"/>
    </location>
</feature>
<feature type="domain" description="Bacterial repeat" evidence="5">
    <location>
        <begin position="2103"/>
        <end position="2167"/>
    </location>
</feature>
<evidence type="ECO:0000313" key="7">
    <source>
        <dbReference type="Proteomes" id="UP001198374"/>
    </source>
</evidence>
<feature type="domain" description="Bacterial repeat" evidence="5">
    <location>
        <begin position="2274"/>
        <end position="2339"/>
    </location>
</feature>
<dbReference type="Proteomes" id="UP001198374">
    <property type="component" value="Unassembled WGS sequence"/>
</dbReference>
<comment type="caution">
    <text evidence="6">The sequence shown here is derived from an EMBL/GenBank/DDBJ whole genome shotgun (WGS) entry which is preliminary data.</text>
</comment>
<dbReference type="InterPro" id="IPR044024">
    <property type="entry name" value="aRib"/>
</dbReference>